<reference evidence="6" key="1">
    <citation type="submission" date="2006-10" db="EMBL/GenBank/DDBJ databases">
        <authorList>
            <person name="Amadeo P."/>
            <person name="Zhao Q."/>
            <person name="Wortman J."/>
            <person name="Fraser-Liggett C."/>
            <person name="Carlton J."/>
        </authorList>
    </citation>
    <scope>NUCLEOTIDE SEQUENCE</scope>
    <source>
        <strain evidence="6">G3</strain>
    </source>
</reference>
<dbReference type="InterPro" id="IPR027417">
    <property type="entry name" value="P-loop_NTPase"/>
</dbReference>
<dbReference type="AlphaFoldDB" id="A2FTE1"/>
<evidence type="ECO:0000256" key="3">
    <source>
        <dbReference type="ARBA" id="ARBA00022741"/>
    </source>
</evidence>
<dbReference type="KEGG" id="tva:4749530"/>
<dbReference type="FunFam" id="3.40.50.300:FF:001998">
    <property type="entry name" value="ABC transporter family protein"/>
    <property type="match status" value="1"/>
</dbReference>
<dbReference type="Gene3D" id="3.40.50.300">
    <property type="entry name" value="P-loop containing nucleotide triphosphate hydrolases"/>
    <property type="match status" value="1"/>
</dbReference>
<keyword evidence="1" id="KW-0813">Transport</keyword>
<dbReference type="Pfam" id="PF00005">
    <property type="entry name" value="ABC_tran"/>
    <property type="match status" value="1"/>
</dbReference>
<dbReference type="STRING" id="5722.A2FTE1"/>
<keyword evidence="3" id="KW-0547">Nucleotide-binding</keyword>
<dbReference type="RefSeq" id="XP_001304756.1">
    <property type="nucleotide sequence ID" value="XM_001304755.1"/>
</dbReference>
<evidence type="ECO:0000256" key="2">
    <source>
        <dbReference type="ARBA" id="ARBA00022737"/>
    </source>
</evidence>
<protein>
    <submittedName>
        <fullName evidence="6">ABC transporter family protein</fullName>
    </submittedName>
</protein>
<reference evidence="6" key="2">
    <citation type="journal article" date="2007" name="Science">
        <title>Draft genome sequence of the sexually transmitted pathogen Trichomonas vaginalis.</title>
        <authorList>
            <person name="Carlton J.M."/>
            <person name="Hirt R.P."/>
            <person name="Silva J.C."/>
            <person name="Delcher A.L."/>
            <person name="Schatz M."/>
            <person name="Zhao Q."/>
            <person name="Wortman J.R."/>
            <person name="Bidwell S.L."/>
            <person name="Alsmark U.C.M."/>
            <person name="Besteiro S."/>
            <person name="Sicheritz-Ponten T."/>
            <person name="Noel C.J."/>
            <person name="Dacks J.B."/>
            <person name="Foster P.G."/>
            <person name="Simillion C."/>
            <person name="Van de Peer Y."/>
            <person name="Miranda-Saavedra D."/>
            <person name="Barton G.J."/>
            <person name="Westrop G.D."/>
            <person name="Mueller S."/>
            <person name="Dessi D."/>
            <person name="Fiori P.L."/>
            <person name="Ren Q."/>
            <person name="Paulsen I."/>
            <person name="Zhang H."/>
            <person name="Bastida-Corcuera F.D."/>
            <person name="Simoes-Barbosa A."/>
            <person name="Brown M.T."/>
            <person name="Hayes R.D."/>
            <person name="Mukherjee M."/>
            <person name="Okumura C.Y."/>
            <person name="Schneider R."/>
            <person name="Smith A.J."/>
            <person name="Vanacova S."/>
            <person name="Villalvazo M."/>
            <person name="Haas B.J."/>
            <person name="Pertea M."/>
            <person name="Feldblyum T.V."/>
            <person name="Utterback T.R."/>
            <person name="Shu C.L."/>
            <person name="Osoegawa K."/>
            <person name="de Jong P.J."/>
            <person name="Hrdy I."/>
            <person name="Horvathova L."/>
            <person name="Zubacova Z."/>
            <person name="Dolezal P."/>
            <person name="Malik S.B."/>
            <person name="Logsdon J.M. Jr."/>
            <person name="Henze K."/>
            <person name="Gupta A."/>
            <person name="Wang C.C."/>
            <person name="Dunne R.L."/>
            <person name="Upcroft J.A."/>
            <person name="Upcroft P."/>
            <person name="White O."/>
            <person name="Salzberg S.L."/>
            <person name="Tang P."/>
            <person name="Chiu C.-H."/>
            <person name="Lee Y.-S."/>
            <person name="Embley T.M."/>
            <person name="Coombs G.H."/>
            <person name="Mottram J.C."/>
            <person name="Tachezy J."/>
            <person name="Fraser-Liggett C.M."/>
            <person name="Johnson P.J."/>
        </authorList>
    </citation>
    <scope>NUCLEOTIDE SEQUENCE [LARGE SCALE GENOMIC DNA]</scope>
    <source>
        <strain evidence="6">G3</strain>
    </source>
</reference>
<dbReference type="GO" id="GO:0016020">
    <property type="term" value="C:membrane"/>
    <property type="evidence" value="ECO:0007669"/>
    <property type="project" value="InterPro"/>
</dbReference>
<dbReference type="GO" id="GO:0005524">
    <property type="term" value="F:ATP binding"/>
    <property type="evidence" value="ECO:0007669"/>
    <property type="project" value="UniProtKB-KW"/>
</dbReference>
<dbReference type="InterPro" id="IPR003439">
    <property type="entry name" value="ABC_transporter-like_ATP-bd"/>
</dbReference>
<dbReference type="GO" id="GO:0042626">
    <property type="term" value="F:ATPase-coupled transmembrane transporter activity"/>
    <property type="evidence" value="ECO:0000318"/>
    <property type="project" value="GO_Central"/>
</dbReference>
<dbReference type="EMBL" id="DS114008">
    <property type="protein sequence ID" value="EAX91826.1"/>
    <property type="molecule type" value="Genomic_DNA"/>
</dbReference>
<dbReference type="GO" id="GO:0016887">
    <property type="term" value="F:ATP hydrolysis activity"/>
    <property type="evidence" value="ECO:0007669"/>
    <property type="project" value="InterPro"/>
</dbReference>
<keyword evidence="4" id="KW-0067">ATP-binding</keyword>
<dbReference type="eggNOG" id="KOG0059">
    <property type="taxonomic scope" value="Eukaryota"/>
</dbReference>
<dbReference type="PANTHER" id="PTHR19229">
    <property type="entry name" value="ATP-BINDING CASSETTE TRANSPORTER SUBFAMILY A ABCA"/>
    <property type="match status" value="1"/>
</dbReference>
<dbReference type="VEuPathDB" id="TrichDB:TVAGG3_0546910"/>
<keyword evidence="2" id="KW-0677">Repeat</keyword>
<dbReference type="PANTHER" id="PTHR19229:SF36">
    <property type="entry name" value="ATP-BINDING CASSETTE SUB-FAMILY A MEMBER 2"/>
    <property type="match status" value="1"/>
</dbReference>
<organism evidence="6 7">
    <name type="scientific">Trichomonas vaginalis (strain ATCC PRA-98 / G3)</name>
    <dbReference type="NCBI Taxonomy" id="412133"/>
    <lineage>
        <taxon>Eukaryota</taxon>
        <taxon>Metamonada</taxon>
        <taxon>Parabasalia</taxon>
        <taxon>Trichomonadida</taxon>
        <taxon>Trichomonadidae</taxon>
        <taxon>Trichomonas</taxon>
    </lineage>
</organism>
<evidence type="ECO:0000256" key="1">
    <source>
        <dbReference type="ARBA" id="ARBA00022448"/>
    </source>
</evidence>
<proteinExistence type="predicted"/>
<dbReference type="GO" id="GO:0140359">
    <property type="term" value="F:ABC-type transporter activity"/>
    <property type="evidence" value="ECO:0007669"/>
    <property type="project" value="InterPro"/>
</dbReference>
<sequence length="375" mass="42176">MNEFQTIKDGLSVTEEALEMEKDVFSKGDNYTIRILDVSKIFKDAKKKPIYAVNQVSLGIKNNSVFGFLGANGAGKTTLIKIILKEIPVSSGTIQINGRNIQSLRSINVAFCPQFDDHLTPQLTGRQNMKFFCYLFNKRGQEADRIINRIIEVLDYSEHVDKRIQDMSGGNRRKCSASIPFLSNCNIILLDEPTSSLDPIARHHLHQLINMNKVGKTIMLCTHLLDEAESLCDHISIMLNGCIYACGTPEYLSNKFGKEWKIDIILNDDSIITSQKVKNFIKKNIPNSVLSVEDKISLIYSVPIEDYSITKLFSIVQKGKNEDIGIKFYTCSCSTLEKVFMEIVMKSELKKHAVNKTADNTVSVDSGISNDIPYL</sequence>
<keyword evidence="7" id="KW-1185">Reference proteome</keyword>
<dbReference type="GO" id="GO:0005319">
    <property type="term" value="F:lipid transporter activity"/>
    <property type="evidence" value="ECO:0000318"/>
    <property type="project" value="GO_Central"/>
</dbReference>
<evidence type="ECO:0000313" key="6">
    <source>
        <dbReference type="EMBL" id="EAX91826.1"/>
    </source>
</evidence>
<evidence type="ECO:0000256" key="4">
    <source>
        <dbReference type="ARBA" id="ARBA00022840"/>
    </source>
</evidence>
<dbReference type="SMART" id="SM00382">
    <property type="entry name" value="AAA"/>
    <property type="match status" value="1"/>
</dbReference>
<dbReference type="InParanoid" id="A2FTE1"/>
<dbReference type="VEuPathDB" id="TrichDB:TVAG_006600"/>
<dbReference type="SMR" id="A2FTE1"/>
<dbReference type="PROSITE" id="PS50893">
    <property type="entry name" value="ABC_TRANSPORTER_2"/>
    <property type="match status" value="1"/>
</dbReference>
<accession>A2FTE1</accession>
<dbReference type="OMA" id="GFCPREP"/>
<dbReference type="GO" id="GO:0006869">
    <property type="term" value="P:lipid transport"/>
    <property type="evidence" value="ECO:0000318"/>
    <property type="project" value="GO_Central"/>
</dbReference>
<dbReference type="OrthoDB" id="10255969at2759"/>
<evidence type="ECO:0000259" key="5">
    <source>
        <dbReference type="PROSITE" id="PS50893"/>
    </source>
</evidence>
<dbReference type="Proteomes" id="UP000001542">
    <property type="component" value="Unassembled WGS sequence"/>
</dbReference>
<gene>
    <name evidence="6" type="ORF">TVAG_006600</name>
</gene>
<dbReference type="InterPro" id="IPR003593">
    <property type="entry name" value="AAA+_ATPase"/>
</dbReference>
<evidence type="ECO:0000313" key="7">
    <source>
        <dbReference type="Proteomes" id="UP000001542"/>
    </source>
</evidence>
<feature type="domain" description="ABC transporter" evidence="5">
    <location>
        <begin position="33"/>
        <end position="265"/>
    </location>
</feature>
<dbReference type="CDD" id="cd03263">
    <property type="entry name" value="ABC_subfamily_A"/>
    <property type="match status" value="1"/>
</dbReference>
<dbReference type="SUPFAM" id="SSF52540">
    <property type="entry name" value="P-loop containing nucleoside triphosphate hydrolases"/>
    <property type="match status" value="1"/>
</dbReference>
<name>A2FTE1_TRIV3</name>
<dbReference type="InterPro" id="IPR026082">
    <property type="entry name" value="ABCA"/>
</dbReference>